<evidence type="ECO:0000313" key="1">
    <source>
        <dbReference type="EMBL" id="KAK7491261.1"/>
    </source>
</evidence>
<evidence type="ECO:0000313" key="2">
    <source>
        <dbReference type="Proteomes" id="UP001519460"/>
    </source>
</evidence>
<accession>A0ABD0KVE6</accession>
<dbReference type="AlphaFoldDB" id="A0ABD0KVE6"/>
<gene>
    <name evidence="1" type="ORF">BaRGS_00017532</name>
</gene>
<name>A0ABD0KVE6_9CAEN</name>
<proteinExistence type="predicted"/>
<feature type="non-terminal residue" evidence="1">
    <location>
        <position position="92"/>
    </location>
</feature>
<dbReference type="Proteomes" id="UP001519460">
    <property type="component" value="Unassembled WGS sequence"/>
</dbReference>
<organism evidence="1 2">
    <name type="scientific">Batillaria attramentaria</name>
    <dbReference type="NCBI Taxonomy" id="370345"/>
    <lineage>
        <taxon>Eukaryota</taxon>
        <taxon>Metazoa</taxon>
        <taxon>Spiralia</taxon>
        <taxon>Lophotrochozoa</taxon>
        <taxon>Mollusca</taxon>
        <taxon>Gastropoda</taxon>
        <taxon>Caenogastropoda</taxon>
        <taxon>Sorbeoconcha</taxon>
        <taxon>Cerithioidea</taxon>
        <taxon>Batillariidae</taxon>
        <taxon>Batillaria</taxon>
    </lineage>
</organism>
<reference evidence="1 2" key="1">
    <citation type="journal article" date="2023" name="Sci. Data">
        <title>Genome assembly of the Korean intertidal mud-creeper Batillaria attramentaria.</title>
        <authorList>
            <person name="Patra A.K."/>
            <person name="Ho P.T."/>
            <person name="Jun S."/>
            <person name="Lee S.J."/>
            <person name="Kim Y."/>
            <person name="Won Y.J."/>
        </authorList>
    </citation>
    <scope>NUCLEOTIDE SEQUENCE [LARGE SCALE GENOMIC DNA]</scope>
    <source>
        <strain evidence="1">Wonlab-2016</strain>
    </source>
</reference>
<keyword evidence="2" id="KW-1185">Reference proteome</keyword>
<protein>
    <submittedName>
        <fullName evidence="1">Uncharacterized protein</fullName>
    </submittedName>
</protein>
<sequence>MPPDLLTFCELGHTYAVEEVIRKDYRNTDRGLRKRGACGLEFAAPCVLCNIFESFSLPPSVVSCGAVVCLERPPALKLWVGNCRENRRRSRD</sequence>
<dbReference type="EMBL" id="JACVVK020000117">
    <property type="protein sequence ID" value="KAK7491261.1"/>
    <property type="molecule type" value="Genomic_DNA"/>
</dbReference>
<comment type="caution">
    <text evidence="1">The sequence shown here is derived from an EMBL/GenBank/DDBJ whole genome shotgun (WGS) entry which is preliminary data.</text>
</comment>